<dbReference type="GO" id="GO:0046685">
    <property type="term" value="P:response to arsenic-containing substance"/>
    <property type="evidence" value="ECO:0007669"/>
    <property type="project" value="UniProtKB-KW"/>
</dbReference>
<sequence>MKRRVLFLCTGNSARSVLAEATLRAWAGNRFEVFSAGSQPTGTVNPWALGQLAAEGIPTAGLRSKSWDEFTAPGAAPLDLVITVCDSAAAETCPIVLGDFLRAHWGLPDPAAVEGDDEAKREAFRQAHRIVKARLHALLALPADAWDDRAALKEALDRIGFVEPDDEASTDADASAHKA</sequence>
<protein>
    <submittedName>
        <fullName evidence="3">Arsenate reductase ArsC</fullName>
    </submittedName>
</protein>
<dbReference type="Pfam" id="PF01451">
    <property type="entry name" value="LMWPc"/>
    <property type="match status" value="1"/>
</dbReference>
<evidence type="ECO:0000259" key="2">
    <source>
        <dbReference type="SMART" id="SM00226"/>
    </source>
</evidence>
<dbReference type="InterPro" id="IPR036196">
    <property type="entry name" value="Ptyr_pPase_sf"/>
</dbReference>
<feature type="domain" description="Phosphotyrosine protein phosphatase I" evidence="2">
    <location>
        <begin position="3"/>
        <end position="141"/>
    </location>
</feature>
<keyword evidence="1" id="KW-0059">Arsenical resistance</keyword>
<dbReference type="SMART" id="SM00226">
    <property type="entry name" value="LMWPc"/>
    <property type="match status" value="1"/>
</dbReference>
<dbReference type="Proteomes" id="UP000316584">
    <property type="component" value="Chromosome"/>
</dbReference>
<proteinExistence type="predicted"/>
<dbReference type="EMBL" id="CP042218">
    <property type="protein sequence ID" value="QDW66686.1"/>
    <property type="molecule type" value="Genomic_DNA"/>
</dbReference>
<name>A0A518N434_9GAMM</name>
<evidence type="ECO:0000256" key="1">
    <source>
        <dbReference type="ARBA" id="ARBA00022849"/>
    </source>
</evidence>
<dbReference type="CDD" id="cd16345">
    <property type="entry name" value="LMWP_ArsC"/>
    <property type="match status" value="1"/>
</dbReference>
<gene>
    <name evidence="3" type="ORF">FPZ22_07105</name>
</gene>
<evidence type="ECO:0000313" key="4">
    <source>
        <dbReference type="Proteomes" id="UP000316584"/>
    </source>
</evidence>
<dbReference type="InterPro" id="IPR023485">
    <property type="entry name" value="Ptyr_pPase"/>
</dbReference>
<evidence type="ECO:0000313" key="3">
    <source>
        <dbReference type="EMBL" id="QDW66686.1"/>
    </source>
</evidence>
<dbReference type="PANTHER" id="PTHR43428:SF1">
    <property type="entry name" value="ARSENATE REDUCTASE"/>
    <property type="match status" value="1"/>
</dbReference>
<dbReference type="RefSeq" id="WP_144891657.1">
    <property type="nucleotide sequence ID" value="NZ_CP042218.1"/>
</dbReference>
<keyword evidence="4" id="KW-1185">Reference proteome</keyword>
<dbReference type="SUPFAM" id="SSF52788">
    <property type="entry name" value="Phosphotyrosine protein phosphatases I"/>
    <property type="match status" value="1"/>
</dbReference>
<dbReference type="Gene3D" id="3.40.50.2300">
    <property type="match status" value="1"/>
</dbReference>
<dbReference type="PANTHER" id="PTHR43428">
    <property type="entry name" value="ARSENATE REDUCTASE"/>
    <property type="match status" value="1"/>
</dbReference>
<accession>A0A518N434</accession>
<reference evidence="3 4" key="1">
    <citation type="submission" date="2019-07" db="EMBL/GenBank/DDBJ databases">
        <title>Full genome sequence of Luteimonas sp. Gr-4.</title>
        <authorList>
            <person name="Im W.-T."/>
        </authorList>
    </citation>
    <scope>NUCLEOTIDE SEQUENCE [LARGE SCALE GENOMIC DNA]</scope>
    <source>
        <strain evidence="3 4">Gr-4</strain>
    </source>
</reference>
<dbReference type="AlphaFoldDB" id="A0A518N434"/>
<organism evidence="3 4">
    <name type="scientific">Luteimonas granuli</name>
    <dbReference type="NCBI Taxonomy" id="1176533"/>
    <lineage>
        <taxon>Bacteria</taxon>
        <taxon>Pseudomonadati</taxon>
        <taxon>Pseudomonadota</taxon>
        <taxon>Gammaproteobacteria</taxon>
        <taxon>Lysobacterales</taxon>
        <taxon>Lysobacteraceae</taxon>
        <taxon>Luteimonas</taxon>
    </lineage>
</organism>
<dbReference type="OrthoDB" id="9793058at2"/>
<dbReference type="KEGG" id="lug:FPZ22_07105"/>